<keyword evidence="4 8" id="KW-0479">Metal-binding</keyword>
<dbReference type="PIRSF" id="PIRSF000005">
    <property type="entry name" value="Cytochrome_c4"/>
    <property type="match status" value="1"/>
</dbReference>
<reference evidence="12" key="1">
    <citation type="journal article" date="2019" name="Int. J. Syst. Evol. Microbiol.">
        <title>The Global Catalogue of Microorganisms (GCM) 10K type strain sequencing project: providing services to taxonomists for standard genome sequencing and annotation.</title>
        <authorList>
            <consortium name="The Broad Institute Genomics Platform"/>
            <consortium name="The Broad Institute Genome Sequencing Center for Infectious Disease"/>
            <person name="Wu L."/>
            <person name="Ma J."/>
        </authorList>
    </citation>
    <scope>NUCLEOTIDE SEQUENCE [LARGE SCALE GENOMIC DNA]</scope>
    <source>
        <strain evidence="12">CCUG 30340</strain>
    </source>
</reference>
<dbReference type="InterPro" id="IPR024167">
    <property type="entry name" value="Cytochrome_c4-like"/>
</dbReference>
<evidence type="ECO:0000256" key="1">
    <source>
        <dbReference type="ARBA" id="ARBA00004418"/>
    </source>
</evidence>
<sequence>MSRFTPKFLVPLLLAAAPAIAAAGAPYLDQRHVEPVRGDAAAGATKAAVCVACHGPNGNAIVPAFPKLAGQRAEYIHDELLKFKRGTRPDSPMTALAMPLTDEDIGNLAVYFAAQTRQASPQPAPDTAVLLRGEALYAHGEPERGAPPCQGCHGADANGPAAGPDHYRAWPSLRGQNGEYLVQRLKNYRDGKLADSSNDFIMHGVARTLDDASIQALAAYLSSLPPTAP</sequence>
<dbReference type="RefSeq" id="WP_380021923.1">
    <property type="nucleotide sequence ID" value="NZ_JBHSHD010000010.1"/>
</dbReference>
<feature type="domain" description="Cytochrome c" evidence="10">
    <location>
        <begin position="128"/>
        <end position="225"/>
    </location>
</feature>
<evidence type="ECO:0000256" key="6">
    <source>
        <dbReference type="ARBA" id="ARBA00022982"/>
    </source>
</evidence>
<keyword evidence="2" id="KW-0813">Transport</keyword>
<protein>
    <submittedName>
        <fullName evidence="11">C-type cytochrome</fullName>
    </submittedName>
</protein>
<dbReference type="Pfam" id="PF00034">
    <property type="entry name" value="Cytochrom_C"/>
    <property type="match status" value="2"/>
</dbReference>
<feature type="domain" description="Cytochrome c" evidence="10">
    <location>
        <begin position="38"/>
        <end position="116"/>
    </location>
</feature>
<evidence type="ECO:0000256" key="2">
    <source>
        <dbReference type="ARBA" id="ARBA00022448"/>
    </source>
</evidence>
<comment type="caution">
    <text evidence="11">The sequence shown here is derived from an EMBL/GenBank/DDBJ whole genome shotgun (WGS) entry which is preliminary data.</text>
</comment>
<dbReference type="PANTHER" id="PTHR33751:SF9">
    <property type="entry name" value="CYTOCHROME C4"/>
    <property type="match status" value="1"/>
</dbReference>
<evidence type="ECO:0000256" key="8">
    <source>
        <dbReference type="PROSITE-ProRule" id="PRU00433"/>
    </source>
</evidence>
<evidence type="ECO:0000313" key="12">
    <source>
        <dbReference type="Proteomes" id="UP001595886"/>
    </source>
</evidence>
<keyword evidence="6" id="KW-0249">Electron transport</keyword>
<evidence type="ECO:0000256" key="9">
    <source>
        <dbReference type="SAM" id="SignalP"/>
    </source>
</evidence>
<dbReference type="PANTHER" id="PTHR33751">
    <property type="entry name" value="CBB3-TYPE CYTOCHROME C OXIDASE SUBUNIT FIXP"/>
    <property type="match status" value="1"/>
</dbReference>
<dbReference type="InterPro" id="IPR050597">
    <property type="entry name" value="Cytochrome_c_Oxidase_Subunit"/>
</dbReference>
<dbReference type="InterPro" id="IPR036909">
    <property type="entry name" value="Cyt_c-like_dom_sf"/>
</dbReference>
<organism evidence="11 12">
    <name type="scientific">Dokdonella ginsengisoli</name>
    <dbReference type="NCBI Taxonomy" id="363846"/>
    <lineage>
        <taxon>Bacteria</taxon>
        <taxon>Pseudomonadati</taxon>
        <taxon>Pseudomonadota</taxon>
        <taxon>Gammaproteobacteria</taxon>
        <taxon>Lysobacterales</taxon>
        <taxon>Rhodanobacteraceae</taxon>
        <taxon>Dokdonella</taxon>
    </lineage>
</organism>
<feature type="signal peptide" evidence="9">
    <location>
        <begin position="1"/>
        <end position="21"/>
    </location>
</feature>
<evidence type="ECO:0000256" key="7">
    <source>
        <dbReference type="ARBA" id="ARBA00023004"/>
    </source>
</evidence>
<feature type="chain" id="PRO_5046085308" evidence="9">
    <location>
        <begin position="22"/>
        <end position="229"/>
    </location>
</feature>
<comment type="subcellular location">
    <subcellularLocation>
        <location evidence="1">Periplasm</location>
    </subcellularLocation>
</comment>
<evidence type="ECO:0000256" key="3">
    <source>
        <dbReference type="ARBA" id="ARBA00022617"/>
    </source>
</evidence>
<proteinExistence type="predicted"/>
<dbReference type="SUPFAM" id="SSF46626">
    <property type="entry name" value="Cytochrome c"/>
    <property type="match status" value="2"/>
</dbReference>
<evidence type="ECO:0000259" key="10">
    <source>
        <dbReference type="PROSITE" id="PS51007"/>
    </source>
</evidence>
<keyword evidence="5" id="KW-0574">Periplasm</keyword>
<gene>
    <name evidence="11" type="ORF">ACFO6Q_15040</name>
</gene>
<accession>A0ABV9QWD9</accession>
<evidence type="ECO:0000256" key="5">
    <source>
        <dbReference type="ARBA" id="ARBA00022764"/>
    </source>
</evidence>
<keyword evidence="3 8" id="KW-0349">Heme</keyword>
<dbReference type="PROSITE" id="PS51007">
    <property type="entry name" value="CYTC"/>
    <property type="match status" value="2"/>
</dbReference>
<dbReference type="Proteomes" id="UP001595886">
    <property type="component" value="Unassembled WGS sequence"/>
</dbReference>
<keyword evidence="12" id="KW-1185">Reference proteome</keyword>
<dbReference type="InterPro" id="IPR009056">
    <property type="entry name" value="Cyt_c-like_dom"/>
</dbReference>
<keyword evidence="7 8" id="KW-0408">Iron</keyword>
<evidence type="ECO:0000256" key="4">
    <source>
        <dbReference type="ARBA" id="ARBA00022723"/>
    </source>
</evidence>
<dbReference type="EMBL" id="JBHSHD010000010">
    <property type="protein sequence ID" value="MFC4821648.1"/>
    <property type="molecule type" value="Genomic_DNA"/>
</dbReference>
<dbReference type="Gene3D" id="1.10.760.10">
    <property type="entry name" value="Cytochrome c-like domain"/>
    <property type="match status" value="2"/>
</dbReference>
<evidence type="ECO:0000313" key="11">
    <source>
        <dbReference type="EMBL" id="MFC4821648.1"/>
    </source>
</evidence>
<name>A0ABV9QWD9_9GAMM</name>
<keyword evidence="9" id="KW-0732">Signal</keyword>